<feature type="transmembrane region" description="Helical" evidence="3">
    <location>
        <begin position="52"/>
        <end position="81"/>
    </location>
</feature>
<keyword evidence="6" id="KW-1185">Reference proteome</keyword>
<dbReference type="Pfam" id="PF00226">
    <property type="entry name" value="DnaJ"/>
    <property type="match status" value="1"/>
</dbReference>
<keyword evidence="1" id="KW-0143">Chaperone</keyword>
<feature type="transmembrane region" description="Helical" evidence="3">
    <location>
        <begin position="29"/>
        <end position="46"/>
    </location>
</feature>
<dbReference type="OrthoDB" id="581986at2"/>
<evidence type="ECO:0000256" key="2">
    <source>
        <dbReference type="SAM" id="MobiDB-lite"/>
    </source>
</evidence>
<feature type="region of interest" description="Disordered" evidence="2">
    <location>
        <begin position="104"/>
        <end position="220"/>
    </location>
</feature>
<dbReference type="SUPFAM" id="SSF46565">
    <property type="entry name" value="Chaperone J-domain"/>
    <property type="match status" value="1"/>
</dbReference>
<dbReference type="EMBL" id="FOHK01000012">
    <property type="protein sequence ID" value="SET71330.1"/>
    <property type="molecule type" value="Genomic_DNA"/>
</dbReference>
<dbReference type="AlphaFoldDB" id="A0A1I0GK11"/>
<reference evidence="5 6" key="1">
    <citation type="submission" date="2016-10" db="EMBL/GenBank/DDBJ databases">
        <authorList>
            <person name="de Groot N.N."/>
        </authorList>
    </citation>
    <scope>NUCLEOTIDE SEQUENCE [LARGE SCALE GENOMIC DNA]</scope>
    <source>
        <strain evidence="5 6">DSM 19706</strain>
    </source>
</reference>
<keyword evidence="3" id="KW-0812">Transmembrane</keyword>
<evidence type="ECO:0000259" key="4">
    <source>
        <dbReference type="PROSITE" id="PS50076"/>
    </source>
</evidence>
<evidence type="ECO:0000256" key="3">
    <source>
        <dbReference type="SAM" id="Phobius"/>
    </source>
</evidence>
<keyword evidence="3" id="KW-0472">Membrane</keyword>
<dbReference type="Proteomes" id="UP000199308">
    <property type="component" value="Unassembled WGS sequence"/>
</dbReference>
<name>A0A1I0GK11_THASX</name>
<dbReference type="InterPro" id="IPR001623">
    <property type="entry name" value="DnaJ_domain"/>
</dbReference>
<dbReference type="Gene3D" id="1.10.287.110">
    <property type="entry name" value="DnaJ domain"/>
    <property type="match status" value="1"/>
</dbReference>
<protein>
    <submittedName>
        <fullName evidence="5">DnaJ domain-containing protein</fullName>
    </submittedName>
</protein>
<feature type="domain" description="J" evidence="4">
    <location>
        <begin position="204"/>
        <end position="258"/>
    </location>
</feature>
<sequence>MPSISTLVYITIFPFAIGYVIAESRNMNFWKLLPAAFVLYLFFGEAKQTSMIISGVAFAIGYAIPHASIFAGITNSISIFIDKIRYKSEFDDLKRKQREAEEAKAHYERARDQANEERRRYEQQRRREEAERNQRERSESSSESYSSGQGRSKGHSSSRGRTGESQGSYKRSDDSRKSSSSNSSYQEESKNEAYEETPEERRQRMHRLMGLDPSKTYSKSDLKKQYRKMRFKAHPDQGGSEKAFVELTQAYEELLKRA</sequence>
<dbReference type="PROSITE" id="PS50076">
    <property type="entry name" value="DNAJ_2"/>
    <property type="match status" value="1"/>
</dbReference>
<feature type="compositionally biased region" description="Low complexity" evidence="2">
    <location>
        <begin position="141"/>
        <end position="151"/>
    </location>
</feature>
<feature type="compositionally biased region" description="Basic and acidic residues" evidence="2">
    <location>
        <begin position="104"/>
        <end position="140"/>
    </location>
</feature>
<accession>A0A1I0GK11</accession>
<evidence type="ECO:0000313" key="5">
    <source>
        <dbReference type="EMBL" id="SET71330.1"/>
    </source>
</evidence>
<keyword evidence="3" id="KW-1133">Transmembrane helix</keyword>
<organism evidence="5 6">
    <name type="scientific">Thalassotalea agarivorans</name>
    <name type="common">Thalassomonas agarivorans</name>
    <dbReference type="NCBI Taxonomy" id="349064"/>
    <lineage>
        <taxon>Bacteria</taxon>
        <taxon>Pseudomonadati</taxon>
        <taxon>Pseudomonadota</taxon>
        <taxon>Gammaproteobacteria</taxon>
        <taxon>Alteromonadales</taxon>
        <taxon>Colwelliaceae</taxon>
        <taxon>Thalassotalea</taxon>
    </lineage>
</organism>
<gene>
    <name evidence="5" type="ORF">SAMN05660429_02474</name>
</gene>
<dbReference type="STRING" id="349064.SAMN05660429_02474"/>
<evidence type="ECO:0000313" key="6">
    <source>
        <dbReference type="Proteomes" id="UP000199308"/>
    </source>
</evidence>
<proteinExistence type="predicted"/>
<evidence type="ECO:0000256" key="1">
    <source>
        <dbReference type="ARBA" id="ARBA00023186"/>
    </source>
</evidence>
<dbReference type="InterPro" id="IPR036869">
    <property type="entry name" value="J_dom_sf"/>
</dbReference>
<dbReference type="CDD" id="cd06257">
    <property type="entry name" value="DnaJ"/>
    <property type="match status" value="1"/>
</dbReference>
<dbReference type="RefSeq" id="WP_093330958.1">
    <property type="nucleotide sequence ID" value="NZ_AP027363.1"/>
</dbReference>
<feature type="transmembrane region" description="Helical" evidence="3">
    <location>
        <begin position="6"/>
        <end position="22"/>
    </location>
</feature>